<protein>
    <submittedName>
        <fullName evidence="1">Uncharacterized protein</fullName>
    </submittedName>
</protein>
<organism evidence="1 2">
    <name type="scientific">Nicotiana attenuata</name>
    <name type="common">Coyote tobacco</name>
    <dbReference type="NCBI Taxonomy" id="49451"/>
    <lineage>
        <taxon>Eukaryota</taxon>
        <taxon>Viridiplantae</taxon>
        <taxon>Streptophyta</taxon>
        <taxon>Embryophyta</taxon>
        <taxon>Tracheophyta</taxon>
        <taxon>Spermatophyta</taxon>
        <taxon>Magnoliopsida</taxon>
        <taxon>eudicotyledons</taxon>
        <taxon>Gunneridae</taxon>
        <taxon>Pentapetalae</taxon>
        <taxon>asterids</taxon>
        <taxon>lamiids</taxon>
        <taxon>Solanales</taxon>
        <taxon>Solanaceae</taxon>
        <taxon>Nicotianoideae</taxon>
        <taxon>Nicotianeae</taxon>
        <taxon>Nicotiana</taxon>
    </lineage>
</organism>
<evidence type="ECO:0000313" key="1">
    <source>
        <dbReference type="EMBL" id="OIT01523.1"/>
    </source>
</evidence>
<evidence type="ECO:0000313" key="2">
    <source>
        <dbReference type="Proteomes" id="UP000187609"/>
    </source>
</evidence>
<dbReference type="Gramene" id="OIT01523">
    <property type="protein sequence ID" value="OIT01523"/>
    <property type="gene ID" value="A4A49_27026"/>
</dbReference>
<dbReference type="Proteomes" id="UP000187609">
    <property type="component" value="Unassembled WGS sequence"/>
</dbReference>
<dbReference type="EMBL" id="MJEQ01037188">
    <property type="protein sequence ID" value="OIT01523.1"/>
    <property type="molecule type" value="Genomic_DNA"/>
</dbReference>
<keyword evidence="2" id="KW-1185">Reference proteome</keyword>
<dbReference type="AlphaFoldDB" id="A0A1J6IRS0"/>
<proteinExistence type="predicted"/>
<accession>A0A1J6IRS0</accession>
<comment type="caution">
    <text evidence="1">The sequence shown here is derived from an EMBL/GenBank/DDBJ whole genome shotgun (WGS) entry which is preliminary data.</text>
</comment>
<name>A0A1J6IRS0_NICAT</name>
<sequence>MTEAIRVKLRSDLLIRQENEDIAMAANTGCMTQRSLAIRVTPPRYGFLNISCPVGFCSEKEEKTIIIASEFSLIHLKAT</sequence>
<gene>
    <name evidence="1" type="ORF">A4A49_27026</name>
</gene>
<reference evidence="1" key="1">
    <citation type="submission" date="2016-11" db="EMBL/GenBank/DDBJ databases">
        <title>The genome of Nicotiana attenuata.</title>
        <authorList>
            <person name="Xu S."/>
            <person name="Brockmoeller T."/>
            <person name="Gaquerel E."/>
            <person name="Navarro A."/>
            <person name="Kuhl H."/>
            <person name="Gase K."/>
            <person name="Ling Z."/>
            <person name="Zhou W."/>
            <person name="Kreitzer C."/>
            <person name="Stanke M."/>
            <person name="Tang H."/>
            <person name="Lyons E."/>
            <person name="Pandey P."/>
            <person name="Pandey S.P."/>
            <person name="Timmermann B."/>
            <person name="Baldwin I.T."/>
        </authorList>
    </citation>
    <scope>NUCLEOTIDE SEQUENCE [LARGE SCALE GENOMIC DNA]</scope>
    <source>
        <strain evidence="1">UT</strain>
    </source>
</reference>